<feature type="region of interest" description="Disordered" evidence="1">
    <location>
        <begin position="1"/>
        <end position="55"/>
    </location>
</feature>
<accession>A0A811VFH9</accession>
<keyword evidence="3" id="KW-1185">Reference proteome</keyword>
<dbReference type="AlphaFoldDB" id="A0A811VFH9"/>
<feature type="compositionally biased region" description="Polar residues" evidence="1">
    <location>
        <begin position="148"/>
        <end position="166"/>
    </location>
</feature>
<organism evidence="2 3">
    <name type="scientific">Ceratitis capitata</name>
    <name type="common">Mediterranean fruit fly</name>
    <name type="synonym">Tephritis capitata</name>
    <dbReference type="NCBI Taxonomy" id="7213"/>
    <lineage>
        <taxon>Eukaryota</taxon>
        <taxon>Metazoa</taxon>
        <taxon>Ecdysozoa</taxon>
        <taxon>Arthropoda</taxon>
        <taxon>Hexapoda</taxon>
        <taxon>Insecta</taxon>
        <taxon>Pterygota</taxon>
        <taxon>Neoptera</taxon>
        <taxon>Endopterygota</taxon>
        <taxon>Diptera</taxon>
        <taxon>Brachycera</taxon>
        <taxon>Muscomorpha</taxon>
        <taxon>Tephritoidea</taxon>
        <taxon>Tephritidae</taxon>
        <taxon>Ceratitis</taxon>
        <taxon>Ceratitis</taxon>
    </lineage>
</organism>
<reference evidence="2" key="1">
    <citation type="submission" date="2020-11" db="EMBL/GenBank/DDBJ databases">
        <authorList>
            <person name="Whitehead M."/>
        </authorList>
    </citation>
    <scope>NUCLEOTIDE SEQUENCE</scope>
    <source>
        <strain evidence="2">EGII</strain>
    </source>
</reference>
<protein>
    <submittedName>
        <fullName evidence="2">(Mediterranean fruit fly) hypothetical protein</fullName>
    </submittedName>
</protein>
<evidence type="ECO:0000313" key="3">
    <source>
        <dbReference type="Proteomes" id="UP000606786"/>
    </source>
</evidence>
<comment type="caution">
    <text evidence="2">The sequence shown here is derived from an EMBL/GenBank/DDBJ whole genome shotgun (WGS) entry which is preliminary data.</text>
</comment>
<feature type="region of interest" description="Disordered" evidence="1">
    <location>
        <begin position="138"/>
        <end position="166"/>
    </location>
</feature>
<evidence type="ECO:0000256" key="1">
    <source>
        <dbReference type="SAM" id="MobiDB-lite"/>
    </source>
</evidence>
<dbReference type="EMBL" id="CAJHJT010000056">
    <property type="protein sequence ID" value="CAD7013791.1"/>
    <property type="molecule type" value="Genomic_DNA"/>
</dbReference>
<sequence>MNSDTKDDFEFKDSTLPKDVGNELQDNTKLFQKEHKDFGNSGSINDGDPSIPALDFKPCSSHAKVGAVKDVPGVRDYGNLGMSQLKMRILESNVEDLLPFNGENEQDSNELSAIRYDTPYRTDFDVKSNDDRTKSYATRELVEKPSVNKPNSAADLSNQLAVEQTT</sequence>
<gene>
    <name evidence="2" type="ORF">CCAP1982_LOCUS21812</name>
</gene>
<evidence type="ECO:0000313" key="2">
    <source>
        <dbReference type="EMBL" id="CAD7013791.1"/>
    </source>
</evidence>
<name>A0A811VFH9_CERCA</name>
<feature type="compositionally biased region" description="Basic and acidic residues" evidence="1">
    <location>
        <begin position="1"/>
        <end position="16"/>
    </location>
</feature>
<dbReference type="Proteomes" id="UP000606786">
    <property type="component" value="Unassembled WGS sequence"/>
</dbReference>
<dbReference type="OrthoDB" id="8067778at2759"/>
<proteinExistence type="predicted"/>